<dbReference type="AlphaFoldDB" id="A0A838BGH6"/>
<organism evidence="2 3">
    <name type="scientific">Microvirga mediterraneensis</name>
    <dbReference type="NCBI Taxonomy" id="2754695"/>
    <lineage>
        <taxon>Bacteria</taxon>
        <taxon>Pseudomonadati</taxon>
        <taxon>Pseudomonadota</taxon>
        <taxon>Alphaproteobacteria</taxon>
        <taxon>Hyphomicrobiales</taxon>
        <taxon>Methylobacteriaceae</taxon>
        <taxon>Microvirga</taxon>
    </lineage>
</organism>
<accession>A0A838BGH6</accession>
<name>A0A838BGH6_9HYPH</name>
<sequence length="53" mass="5968">MLKLPMHGFAKRVDDVVSRAESILQARQDFLFKGPSPASPPNLKKPDPHDKQK</sequence>
<evidence type="ECO:0000313" key="3">
    <source>
        <dbReference type="Proteomes" id="UP000572984"/>
    </source>
</evidence>
<feature type="region of interest" description="Disordered" evidence="1">
    <location>
        <begin position="30"/>
        <end position="53"/>
    </location>
</feature>
<dbReference type="Proteomes" id="UP000572984">
    <property type="component" value="Unassembled WGS sequence"/>
</dbReference>
<evidence type="ECO:0000313" key="2">
    <source>
        <dbReference type="EMBL" id="MBA1154574.1"/>
    </source>
</evidence>
<protein>
    <submittedName>
        <fullName evidence="2">Uncharacterized protein</fullName>
    </submittedName>
</protein>
<dbReference type="RefSeq" id="WP_181050274.1">
    <property type="nucleotide sequence ID" value="NZ_JACDXJ010000001.1"/>
</dbReference>
<reference evidence="2 3" key="1">
    <citation type="submission" date="2020-07" db="EMBL/GenBank/DDBJ databases">
        <title>Draft genome and description of Microvirga mediterraneensis Marseille-Q2068 sp. nov.</title>
        <authorList>
            <person name="Boxberger M."/>
        </authorList>
    </citation>
    <scope>NUCLEOTIDE SEQUENCE [LARGE SCALE GENOMIC DNA]</scope>
    <source>
        <strain evidence="2 3">Marseille-Q2068</strain>
    </source>
</reference>
<proteinExistence type="predicted"/>
<feature type="compositionally biased region" description="Basic and acidic residues" evidence="1">
    <location>
        <begin position="44"/>
        <end position="53"/>
    </location>
</feature>
<gene>
    <name evidence="2" type="ORF">H0S73_00355</name>
</gene>
<comment type="caution">
    <text evidence="2">The sequence shown here is derived from an EMBL/GenBank/DDBJ whole genome shotgun (WGS) entry which is preliminary data.</text>
</comment>
<evidence type="ECO:0000256" key="1">
    <source>
        <dbReference type="SAM" id="MobiDB-lite"/>
    </source>
</evidence>
<keyword evidence="3" id="KW-1185">Reference proteome</keyword>
<dbReference type="EMBL" id="JACDXJ010000001">
    <property type="protein sequence ID" value="MBA1154574.1"/>
    <property type="molecule type" value="Genomic_DNA"/>
</dbReference>